<proteinExistence type="predicted"/>
<sequence length="116" mass="12227">MPNSTPSCARGFEVGAGAMGENVTTRGIDLLDLPTGSRLRIGDQAVVEVTGLRNPCAQLDHLQRGLMAAVLDRDEAGNLVRKAGVMAIVVASGEVRPRDPVVVELPAPPYSPLERV</sequence>
<dbReference type="InterPro" id="IPR005302">
    <property type="entry name" value="MoCF_Sase_C"/>
</dbReference>
<protein>
    <submittedName>
        <fullName evidence="2">MOSC domain-containing protein</fullName>
    </submittedName>
</protein>
<dbReference type="Gene3D" id="2.40.33.20">
    <property type="entry name" value="PK beta-barrel domain-like"/>
    <property type="match status" value="1"/>
</dbReference>
<dbReference type="PANTHER" id="PTHR36930">
    <property type="entry name" value="METAL-SULFUR CLUSTER BIOSYNTHESIS PROTEINS YUAD-RELATED"/>
    <property type="match status" value="1"/>
</dbReference>
<dbReference type="InterPro" id="IPR011037">
    <property type="entry name" value="Pyrv_Knase-like_insert_dom_sf"/>
</dbReference>
<evidence type="ECO:0000259" key="1">
    <source>
        <dbReference type="PROSITE" id="PS51340"/>
    </source>
</evidence>
<dbReference type="Pfam" id="PF03473">
    <property type="entry name" value="MOSC"/>
    <property type="match status" value="1"/>
</dbReference>
<dbReference type="PANTHER" id="PTHR36930:SF1">
    <property type="entry name" value="MOSC DOMAIN-CONTAINING PROTEIN"/>
    <property type="match status" value="1"/>
</dbReference>
<dbReference type="Proteomes" id="UP001056035">
    <property type="component" value="Chromosome"/>
</dbReference>
<name>A0ABY5DZA1_9ACTN</name>
<accession>A0ABY5DZA1</accession>
<evidence type="ECO:0000313" key="2">
    <source>
        <dbReference type="EMBL" id="UTI66284.1"/>
    </source>
</evidence>
<keyword evidence="3" id="KW-1185">Reference proteome</keyword>
<dbReference type="PROSITE" id="PS51340">
    <property type="entry name" value="MOSC"/>
    <property type="match status" value="1"/>
</dbReference>
<dbReference type="EMBL" id="CP098502">
    <property type="protein sequence ID" value="UTI66284.1"/>
    <property type="molecule type" value="Genomic_DNA"/>
</dbReference>
<organism evidence="2 3">
    <name type="scientific">Paraconexibacter antarcticus</name>
    <dbReference type="NCBI Taxonomy" id="2949664"/>
    <lineage>
        <taxon>Bacteria</taxon>
        <taxon>Bacillati</taxon>
        <taxon>Actinomycetota</taxon>
        <taxon>Thermoleophilia</taxon>
        <taxon>Solirubrobacterales</taxon>
        <taxon>Paraconexibacteraceae</taxon>
        <taxon>Paraconexibacter</taxon>
    </lineage>
</organism>
<feature type="domain" description="MOSC" evidence="1">
    <location>
        <begin position="1"/>
        <end position="104"/>
    </location>
</feature>
<reference evidence="2 3" key="1">
    <citation type="submission" date="2022-06" db="EMBL/GenBank/DDBJ databases">
        <title>Paraconexibacter antarcticus.</title>
        <authorList>
            <person name="Kim C.S."/>
        </authorList>
    </citation>
    <scope>NUCLEOTIDE SEQUENCE [LARGE SCALE GENOMIC DNA]</scope>
    <source>
        <strain evidence="2 3">02-257</strain>
    </source>
</reference>
<dbReference type="InterPro" id="IPR052716">
    <property type="entry name" value="MOSC_domain"/>
</dbReference>
<dbReference type="SUPFAM" id="SSF50800">
    <property type="entry name" value="PK beta-barrel domain-like"/>
    <property type="match status" value="1"/>
</dbReference>
<gene>
    <name evidence="2" type="ORF">NBH00_08770</name>
</gene>
<evidence type="ECO:0000313" key="3">
    <source>
        <dbReference type="Proteomes" id="UP001056035"/>
    </source>
</evidence>